<evidence type="ECO:0000313" key="3">
    <source>
        <dbReference type="Proteomes" id="UP000307790"/>
    </source>
</evidence>
<sequence length="240" mass="27748">MTLRLAMWSGPRNISTAMMRAWENRPDAMVIDEPFYAYYLRASGKVHPMQDAVLESQPQQWQQVVEQLLQDVDRPLFYQKMMTHHMLDEIDLSFCGELKHCFLIRNPANVINSYVKKISEVNDEDIGIKRQWQLYQQISEISGQNIPVIDGQDVLKNPRAALSSVCEQLGLDFDEAMLSWPAGKRDSDGVWAPHWYQRVEASTGFEPYRPEATELCAELQAVADDNMEAYQQMYAKRIIL</sequence>
<protein>
    <recommendedName>
        <fullName evidence="4">HAD family hydrolase</fullName>
    </recommendedName>
</protein>
<evidence type="ECO:0000313" key="2">
    <source>
        <dbReference type="EMBL" id="TLU65267.1"/>
    </source>
</evidence>
<dbReference type="InterPro" id="IPR027417">
    <property type="entry name" value="P-loop_NTPase"/>
</dbReference>
<dbReference type="Pfam" id="PF19798">
    <property type="entry name" value="Sulfotransfer_5"/>
    <property type="match status" value="1"/>
</dbReference>
<keyword evidence="3" id="KW-1185">Reference proteome</keyword>
<evidence type="ECO:0008006" key="4">
    <source>
        <dbReference type="Google" id="ProtNLM"/>
    </source>
</evidence>
<dbReference type="EMBL" id="VCBC01000007">
    <property type="protein sequence ID" value="TLU65267.1"/>
    <property type="molecule type" value="Genomic_DNA"/>
</dbReference>
<accession>A0A5R9IMH8</accession>
<gene>
    <name evidence="2" type="ORF">FE810_08205</name>
</gene>
<dbReference type="SUPFAM" id="SSF52540">
    <property type="entry name" value="P-loop containing nucleoside triphosphate hydrolases"/>
    <property type="match status" value="1"/>
</dbReference>
<dbReference type="PANTHER" id="PTHR42743">
    <property type="entry name" value="AMINO-ACID AMINOTRANSFERASE"/>
    <property type="match status" value="1"/>
</dbReference>
<dbReference type="Gene3D" id="3.40.50.300">
    <property type="entry name" value="P-loop containing nucleotide triphosphate hydrolases"/>
    <property type="match status" value="1"/>
</dbReference>
<evidence type="ECO:0000256" key="1">
    <source>
        <dbReference type="ARBA" id="ARBA00009320"/>
    </source>
</evidence>
<comment type="similarity">
    <text evidence="1">Belongs to the class-IV pyridoxal-phosphate-dependent aminotransferase family.</text>
</comment>
<comment type="caution">
    <text evidence="2">The sequence shown here is derived from an EMBL/GenBank/DDBJ whole genome shotgun (WGS) entry which is preliminary data.</text>
</comment>
<organism evidence="2 3">
    <name type="scientific">Thalassotalea litorea</name>
    <dbReference type="NCBI Taxonomy" id="2020715"/>
    <lineage>
        <taxon>Bacteria</taxon>
        <taxon>Pseudomonadati</taxon>
        <taxon>Pseudomonadota</taxon>
        <taxon>Gammaproteobacteria</taxon>
        <taxon>Alteromonadales</taxon>
        <taxon>Colwelliaceae</taxon>
        <taxon>Thalassotalea</taxon>
    </lineage>
</organism>
<dbReference type="OrthoDB" id="272985at2"/>
<dbReference type="GO" id="GO:0019752">
    <property type="term" value="P:carboxylic acid metabolic process"/>
    <property type="evidence" value="ECO:0007669"/>
    <property type="project" value="TreeGrafter"/>
</dbReference>
<name>A0A5R9IMH8_9GAMM</name>
<dbReference type="PANTHER" id="PTHR42743:SF11">
    <property type="entry name" value="AMINODEOXYCHORISMATE LYASE"/>
    <property type="match status" value="1"/>
</dbReference>
<reference evidence="2 3" key="1">
    <citation type="submission" date="2019-05" db="EMBL/GenBank/DDBJ databases">
        <title>Genome sequences of Thalassotalea litorea 1K03283.</title>
        <authorList>
            <person name="Zhang D."/>
        </authorList>
    </citation>
    <scope>NUCLEOTIDE SEQUENCE [LARGE SCALE GENOMIC DNA]</scope>
    <source>
        <strain evidence="2 3">MCCC 1K03283</strain>
    </source>
</reference>
<proteinExistence type="inferred from homology"/>
<dbReference type="InterPro" id="IPR050571">
    <property type="entry name" value="Class-IV_PLP-Dep_Aminotrnsfr"/>
</dbReference>
<dbReference type="AlphaFoldDB" id="A0A5R9IMH8"/>
<dbReference type="Proteomes" id="UP000307790">
    <property type="component" value="Unassembled WGS sequence"/>
</dbReference>
<dbReference type="RefSeq" id="WP_138319570.1">
    <property type="nucleotide sequence ID" value="NZ_VCBC01000007.1"/>
</dbReference>